<reference evidence="2 3" key="1">
    <citation type="submission" date="2023-09" db="EMBL/GenBank/DDBJ databases">
        <title>The genome sequence of Streptomyces anthocyanicus.</title>
        <authorList>
            <person name="Mo P."/>
        </authorList>
    </citation>
    <scope>NUCLEOTIDE SEQUENCE [LARGE SCALE GENOMIC DNA]</scope>
    <source>
        <strain evidence="2 3">JCM 4387</strain>
    </source>
</reference>
<organism evidence="2 3">
    <name type="scientific">Streptomyces violaceus</name>
    <name type="common">Streptomyces venezuelae</name>
    <dbReference type="NCBI Taxonomy" id="1936"/>
    <lineage>
        <taxon>Bacteria</taxon>
        <taxon>Bacillati</taxon>
        <taxon>Actinomycetota</taxon>
        <taxon>Actinomycetes</taxon>
        <taxon>Kitasatosporales</taxon>
        <taxon>Streptomycetaceae</taxon>
        <taxon>Streptomyces</taxon>
    </lineage>
</organism>
<protein>
    <submittedName>
        <fullName evidence="2">TniQ family protein</fullName>
    </submittedName>
</protein>
<dbReference type="Proteomes" id="UP001249394">
    <property type="component" value="Chromosome"/>
</dbReference>
<keyword evidence="3" id="KW-1185">Reference proteome</keyword>
<evidence type="ECO:0000313" key="2">
    <source>
        <dbReference type="EMBL" id="WND23575.1"/>
    </source>
</evidence>
<feature type="domain" description="TniQ" evidence="1">
    <location>
        <begin position="8"/>
        <end position="143"/>
    </location>
</feature>
<gene>
    <name evidence="2" type="ORF">RI060_42415</name>
</gene>
<accession>A0ABY9UL43</accession>
<dbReference type="InterPro" id="IPR009492">
    <property type="entry name" value="TniQ"/>
</dbReference>
<proteinExistence type="predicted"/>
<evidence type="ECO:0000259" key="1">
    <source>
        <dbReference type="Pfam" id="PF06527"/>
    </source>
</evidence>
<dbReference type="Pfam" id="PF06527">
    <property type="entry name" value="TniQ"/>
    <property type="match status" value="1"/>
</dbReference>
<sequence>MERIRPLPYRVPLVDGESTGSFVTRLAARHGQSVSHLLATVGEGRSAADVDPWQSELYFNAAARQRLAEMVGRPLDQLLRALASLRDEHLLPDGSGAAAYRWPWRPLSGFLVRGCALCAARRGVLDKVWLIRPDPWHICVQHARFHDFSRSDRLPFIDLSPGPHVLWAELRRLQLVRRLGPVGRLLVADAFAVLAHPAMHLPRLGSSRTAPLHLLPTAVAVAYRMAKLERLRLDGRLVCDDYRRWREEARSDLGRQLGLALHAWSEQHLPLQLPPLPLTRAARPSSRHYRQPRVPHQPAVPEMAPVDKLTCLSWEILARGPRPYG</sequence>
<dbReference type="EMBL" id="CP134213">
    <property type="protein sequence ID" value="WND23575.1"/>
    <property type="molecule type" value="Genomic_DNA"/>
</dbReference>
<name>A0ABY9UL43_STRVL</name>
<evidence type="ECO:0000313" key="3">
    <source>
        <dbReference type="Proteomes" id="UP001249394"/>
    </source>
</evidence>